<evidence type="ECO:0000256" key="4">
    <source>
        <dbReference type="PROSITE-ProRule" id="PRU00236"/>
    </source>
</evidence>
<feature type="binding site" evidence="4">
    <location>
        <position position="120"/>
    </location>
    <ligand>
        <name>Zn(2+)</name>
        <dbReference type="ChEBI" id="CHEBI:29105"/>
    </ligand>
</feature>
<dbReference type="InterPro" id="IPR026591">
    <property type="entry name" value="Sirtuin_cat_small_dom_sf"/>
</dbReference>
<comment type="caution">
    <text evidence="6">The sequence shown here is derived from an EMBL/GenBank/DDBJ whole genome shotgun (WGS) entry which is preliminary data.</text>
</comment>
<dbReference type="Gene3D" id="3.30.1600.10">
    <property type="entry name" value="SIR2/SIRT2 'Small Domain"/>
    <property type="match status" value="1"/>
</dbReference>
<gene>
    <name evidence="6" type="primary">cobB</name>
    <name evidence="6" type="ORF">GCM10008013_03060</name>
</gene>
<dbReference type="PANTHER" id="PTHR11085">
    <property type="entry name" value="NAD-DEPENDENT PROTEIN DEACYLASE SIRTUIN-5, MITOCHONDRIAL-RELATED"/>
    <property type="match status" value="1"/>
</dbReference>
<proteinExistence type="predicted"/>
<name>A0ABQ1Y4M8_9BACL</name>
<dbReference type="PANTHER" id="PTHR11085:SF10">
    <property type="entry name" value="NAD-DEPENDENT PROTEIN DEACYLASE SIRTUIN-5, MITOCHONDRIAL-RELATED"/>
    <property type="match status" value="1"/>
</dbReference>
<dbReference type="EMBL" id="BMFT01000001">
    <property type="protein sequence ID" value="GGH11330.1"/>
    <property type="molecule type" value="Genomic_DNA"/>
</dbReference>
<keyword evidence="4" id="KW-0862">Zinc</keyword>
<evidence type="ECO:0000256" key="2">
    <source>
        <dbReference type="ARBA" id="ARBA00022679"/>
    </source>
</evidence>
<evidence type="ECO:0000256" key="1">
    <source>
        <dbReference type="ARBA" id="ARBA00012928"/>
    </source>
</evidence>
<dbReference type="Gene3D" id="3.40.50.1220">
    <property type="entry name" value="TPP-binding domain"/>
    <property type="match status" value="1"/>
</dbReference>
<dbReference type="PROSITE" id="PS50305">
    <property type="entry name" value="SIRTUIN"/>
    <property type="match status" value="1"/>
</dbReference>
<protein>
    <recommendedName>
        <fullName evidence="1">protein acetyllysine N-acetyltransferase</fullName>
        <ecNumber evidence="1">2.3.1.286</ecNumber>
    </recommendedName>
</protein>
<comment type="caution">
    <text evidence="4">Lacks conserved residue(s) required for the propagation of feature annotation.</text>
</comment>
<evidence type="ECO:0000256" key="3">
    <source>
        <dbReference type="ARBA" id="ARBA00023027"/>
    </source>
</evidence>
<feature type="domain" description="Deacetylase sirtuin-type" evidence="5">
    <location>
        <begin position="1"/>
        <end position="209"/>
    </location>
</feature>
<accession>A0ABQ1Y4M8</accession>
<keyword evidence="4" id="KW-0479">Metal-binding</keyword>
<keyword evidence="2" id="KW-0808">Transferase</keyword>
<keyword evidence="7" id="KW-1185">Reference proteome</keyword>
<dbReference type="InterPro" id="IPR026590">
    <property type="entry name" value="Ssirtuin_cat_dom"/>
</dbReference>
<feature type="binding site" evidence="4">
    <location>
        <position position="117"/>
    </location>
    <ligand>
        <name>Zn(2+)</name>
        <dbReference type="ChEBI" id="CHEBI:29105"/>
    </ligand>
</feature>
<dbReference type="EC" id="2.3.1.286" evidence="1"/>
<reference evidence="7" key="1">
    <citation type="journal article" date="2019" name="Int. J. Syst. Evol. Microbiol.">
        <title>The Global Catalogue of Microorganisms (GCM) 10K type strain sequencing project: providing services to taxonomists for standard genome sequencing and annotation.</title>
        <authorList>
            <consortium name="The Broad Institute Genomics Platform"/>
            <consortium name="The Broad Institute Genome Sequencing Center for Infectious Disease"/>
            <person name="Wu L."/>
            <person name="Ma J."/>
        </authorList>
    </citation>
    <scope>NUCLEOTIDE SEQUENCE [LARGE SCALE GENOMIC DNA]</scope>
    <source>
        <strain evidence="7">CGMCC 1.12769</strain>
    </source>
</reference>
<dbReference type="InterPro" id="IPR003000">
    <property type="entry name" value="Sirtuin"/>
</dbReference>
<evidence type="ECO:0000313" key="6">
    <source>
        <dbReference type="EMBL" id="GGH11330.1"/>
    </source>
</evidence>
<evidence type="ECO:0000259" key="5">
    <source>
        <dbReference type="PROSITE" id="PS50305"/>
    </source>
</evidence>
<evidence type="ECO:0000313" key="7">
    <source>
        <dbReference type="Proteomes" id="UP000659344"/>
    </source>
</evidence>
<dbReference type="InterPro" id="IPR029035">
    <property type="entry name" value="DHS-like_NAD/FAD-binding_dom"/>
</dbReference>
<dbReference type="Proteomes" id="UP000659344">
    <property type="component" value="Unassembled WGS sequence"/>
</dbReference>
<feature type="binding site" evidence="4">
    <location>
        <position position="141"/>
    </location>
    <ligand>
        <name>Zn(2+)</name>
        <dbReference type="ChEBI" id="CHEBI:29105"/>
    </ligand>
</feature>
<dbReference type="Pfam" id="PF02146">
    <property type="entry name" value="SIR2"/>
    <property type="match status" value="1"/>
</dbReference>
<organism evidence="6 7">
    <name type="scientific">Paenibacillus segetis</name>
    <dbReference type="NCBI Taxonomy" id="1325360"/>
    <lineage>
        <taxon>Bacteria</taxon>
        <taxon>Bacillati</taxon>
        <taxon>Bacillota</taxon>
        <taxon>Bacilli</taxon>
        <taxon>Bacillales</taxon>
        <taxon>Paenibacillaceae</taxon>
        <taxon>Paenibacillus</taxon>
    </lineage>
</organism>
<dbReference type="SUPFAM" id="SSF52467">
    <property type="entry name" value="DHS-like NAD/FAD-binding domain"/>
    <property type="match status" value="1"/>
</dbReference>
<sequence>MDLLDYLKAKIQNSNYPVVITGPRITFPSDTLPFKANYFGHSLNDILSLDFLQSNYEIFIKTCILIGEWNKKKPNYIHESIKELDIPIITENIDMLHTIAGSKKVIQLLGNIQDFVCTKCNFSIPFFQSKKYINIHKPFYCPECHSPIKLNIVLKGEAIRNFHHALNEIYKADTLLILGSDLDRWPINKLNQLANKQGSKIIIINEFKV</sequence>
<feature type="binding site" evidence="4">
    <location>
        <position position="144"/>
    </location>
    <ligand>
        <name>Zn(2+)</name>
        <dbReference type="ChEBI" id="CHEBI:29105"/>
    </ligand>
</feature>
<dbReference type="InterPro" id="IPR050134">
    <property type="entry name" value="NAD-dep_sirtuin_deacylases"/>
</dbReference>
<keyword evidence="3" id="KW-0520">NAD</keyword>